<keyword evidence="3 5" id="KW-1133">Transmembrane helix</keyword>
<keyword evidence="4 5" id="KW-0472">Membrane</keyword>
<dbReference type="Pfam" id="PF07681">
    <property type="entry name" value="DoxX"/>
    <property type="match status" value="1"/>
</dbReference>
<evidence type="ECO:0000313" key="7">
    <source>
        <dbReference type="Proteomes" id="UP000656077"/>
    </source>
</evidence>
<name>A0A964RLD2_9CLOT</name>
<protein>
    <submittedName>
        <fullName evidence="6">DoxX family membrane protein</fullName>
    </submittedName>
</protein>
<organism evidence="6 7">
    <name type="scientific">Clostridium chromiireducens</name>
    <dbReference type="NCBI Taxonomy" id="225345"/>
    <lineage>
        <taxon>Bacteria</taxon>
        <taxon>Bacillati</taxon>
        <taxon>Bacillota</taxon>
        <taxon>Clostridia</taxon>
        <taxon>Eubacteriales</taxon>
        <taxon>Clostridiaceae</taxon>
        <taxon>Clostridium</taxon>
    </lineage>
</organism>
<evidence type="ECO:0000256" key="3">
    <source>
        <dbReference type="ARBA" id="ARBA00022989"/>
    </source>
</evidence>
<evidence type="ECO:0000256" key="2">
    <source>
        <dbReference type="ARBA" id="ARBA00022692"/>
    </source>
</evidence>
<evidence type="ECO:0000256" key="4">
    <source>
        <dbReference type="ARBA" id="ARBA00023136"/>
    </source>
</evidence>
<dbReference type="GO" id="GO:0016020">
    <property type="term" value="C:membrane"/>
    <property type="evidence" value="ECO:0007669"/>
    <property type="project" value="UniProtKB-SubCell"/>
</dbReference>
<dbReference type="RefSeq" id="WP_160358775.1">
    <property type="nucleotide sequence ID" value="NZ_WSRQ01000010.1"/>
</dbReference>
<reference evidence="6" key="1">
    <citation type="submission" date="2019-12" db="EMBL/GenBank/DDBJ databases">
        <title>Microbes associate with the intestines of laboratory mice.</title>
        <authorList>
            <person name="Navarre W."/>
            <person name="Wong E."/>
        </authorList>
    </citation>
    <scope>NUCLEOTIDE SEQUENCE</scope>
    <source>
        <strain evidence="6">NM79_F5</strain>
    </source>
</reference>
<dbReference type="Proteomes" id="UP000656077">
    <property type="component" value="Unassembled WGS sequence"/>
</dbReference>
<comment type="subcellular location">
    <subcellularLocation>
        <location evidence="1">Membrane</location>
        <topology evidence="1">Multi-pass membrane protein</topology>
    </subcellularLocation>
</comment>
<proteinExistence type="predicted"/>
<dbReference type="EMBL" id="WSRQ01000010">
    <property type="protein sequence ID" value="MVX63680.1"/>
    <property type="molecule type" value="Genomic_DNA"/>
</dbReference>
<dbReference type="PANTHER" id="PTHR39157:SF1">
    <property type="entry name" value="DOXX FAMILY PROTEIN"/>
    <property type="match status" value="1"/>
</dbReference>
<sequence length="169" mass="18660">MNIFKNKYLIPIWTVLRVWLGFQWLIPGLEKIKDPTWVGSEAGVAITGFLKGALAKSTGDHPAVQWWYARFVESVALPNANIFTYLVPYGEVLVGISLILGAFTIVGLLGGAFMNLNYLLAGTTSTNPILYTVAIILIVAGVNAYKIGVDKFLIEYWNKKHGKSLKSVR</sequence>
<evidence type="ECO:0000256" key="1">
    <source>
        <dbReference type="ARBA" id="ARBA00004141"/>
    </source>
</evidence>
<dbReference type="InterPro" id="IPR032808">
    <property type="entry name" value="DoxX"/>
</dbReference>
<evidence type="ECO:0000313" key="6">
    <source>
        <dbReference type="EMBL" id="MVX63680.1"/>
    </source>
</evidence>
<dbReference type="AlphaFoldDB" id="A0A964RLD2"/>
<dbReference type="PANTHER" id="PTHR39157">
    <property type="entry name" value="INTEGRAL MEMBRANE PROTEIN-RELATED"/>
    <property type="match status" value="1"/>
</dbReference>
<accession>A0A964RLD2</accession>
<comment type="caution">
    <text evidence="6">The sequence shown here is derived from an EMBL/GenBank/DDBJ whole genome shotgun (WGS) entry which is preliminary data.</text>
</comment>
<keyword evidence="2 5" id="KW-0812">Transmembrane</keyword>
<feature type="transmembrane region" description="Helical" evidence="5">
    <location>
        <begin position="128"/>
        <end position="148"/>
    </location>
</feature>
<evidence type="ECO:0000256" key="5">
    <source>
        <dbReference type="SAM" id="Phobius"/>
    </source>
</evidence>
<gene>
    <name evidence="6" type="ORF">GKZ28_08225</name>
</gene>
<feature type="transmembrane region" description="Helical" evidence="5">
    <location>
        <begin position="92"/>
        <end position="116"/>
    </location>
</feature>